<evidence type="ECO:0000256" key="2">
    <source>
        <dbReference type="ARBA" id="ARBA00022617"/>
    </source>
</evidence>
<keyword evidence="6" id="KW-0503">Monooxygenase</keyword>
<dbReference type="GO" id="GO:0006707">
    <property type="term" value="P:cholesterol catabolic process"/>
    <property type="evidence" value="ECO:0007669"/>
    <property type="project" value="TreeGrafter"/>
</dbReference>
<comment type="similarity">
    <text evidence="1">Belongs to the cytochrome P450 family.</text>
</comment>
<dbReference type="PANTHER" id="PTHR46696:SF4">
    <property type="entry name" value="BIOTIN BIOSYNTHESIS CYTOCHROME P450"/>
    <property type="match status" value="1"/>
</dbReference>
<dbReference type="SUPFAM" id="SSF48264">
    <property type="entry name" value="Cytochrome P450"/>
    <property type="match status" value="1"/>
</dbReference>
<dbReference type="InterPro" id="IPR002397">
    <property type="entry name" value="Cyt_P450_B"/>
</dbReference>
<dbReference type="FunFam" id="1.10.630.10:FF:000018">
    <property type="entry name" value="Cytochrome P450 monooxygenase"/>
    <property type="match status" value="1"/>
</dbReference>
<dbReference type="AlphaFoldDB" id="A0A1I4RUT5"/>
<dbReference type="InterPro" id="IPR036396">
    <property type="entry name" value="Cyt_P450_sf"/>
</dbReference>
<dbReference type="STRING" id="260086.SAMN05216207_100173"/>
<evidence type="ECO:0000256" key="3">
    <source>
        <dbReference type="ARBA" id="ARBA00022723"/>
    </source>
</evidence>
<name>A0A1I4RUT5_PSUAM</name>
<dbReference type="CDD" id="cd11033">
    <property type="entry name" value="CYP142-like"/>
    <property type="match status" value="1"/>
</dbReference>
<reference evidence="7 8" key="1">
    <citation type="submission" date="2016-10" db="EMBL/GenBank/DDBJ databases">
        <authorList>
            <person name="de Groot N.N."/>
        </authorList>
    </citation>
    <scope>NUCLEOTIDE SEQUENCE [LARGE SCALE GENOMIC DNA]</scope>
    <source>
        <strain evidence="7 8">CGMCC 4.1877</strain>
    </source>
</reference>
<evidence type="ECO:0000313" key="7">
    <source>
        <dbReference type="EMBL" id="SFM56015.1"/>
    </source>
</evidence>
<dbReference type="GO" id="GO:0008395">
    <property type="term" value="F:steroid hydroxylase activity"/>
    <property type="evidence" value="ECO:0007669"/>
    <property type="project" value="TreeGrafter"/>
</dbReference>
<proteinExistence type="inferred from homology"/>
<accession>A0A1I4RUT5</accession>
<dbReference type="PANTHER" id="PTHR46696">
    <property type="entry name" value="P450, PUTATIVE (EUROFUNG)-RELATED"/>
    <property type="match status" value="1"/>
</dbReference>
<keyword evidence="4" id="KW-0560">Oxidoreductase</keyword>
<dbReference type="GO" id="GO:0020037">
    <property type="term" value="F:heme binding"/>
    <property type="evidence" value="ECO:0007669"/>
    <property type="project" value="InterPro"/>
</dbReference>
<evidence type="ECO:0000313" key="8">
    <source>
        <dbReference type="Proteomes" id="UP000199614"/>
    </source>
</evidence>
<evidence type="ECO:0000256" key="1">
    <source>
        <dbReference type="ARBA" id="ARBA00010617"/>
    </source>
</evidence>
<dbReference type="OrthoDB" id="5241086at2"/>
<keyword evidence="3" id="KW-0479">Metal-binding</keyword>
<evidence type="ECO:0000256" key="5">
    <source>
        <dbReference type="ARBA" id="ARBA00023004"/>
    </source>
</evidence>
<dbReference type="EMBL" id="FOUY01000001">
    <property type="protein sequence ID" value="SFM56015.1"/>
    <property type="molecule type" value="Genomic_DNA"/>
</dbReference>
<keyword evidence="2" id="KW-0349">Heme</keyword>
<dbReference type="GO" id="GO:0036199">
    <property type="term" value="F:cholest-4-en-3-one 26-monooxygenase activity"/>
    <property type="evidence" value="ECO:0007669"/>
    <property type="project" value="TreeGrafter"/>
</dbReference>
<dbReference type="Gene3D" id="1.10.630.10">
    <property type="entry name" value="Cytochrome P450"/>
    <property type="match status" value="1"/>
</dbReference>
<organism evidence="7 8">
    <name type="scientific">Pseudonocardia ammonioxydans</name>
    <dbReference type="NCBI Taxonomy" id="260086"/>
    <lineage>
        <taxon>Bacteria</taxon>
        <taxon>Bacillati</taxon>
        <taxon>Actinomycetota</taxon>
        <taxon>Actinomycetes</taxon>
        <taxon>Pseudonocardiales</taxon>
        <taxon>Pseudonocardiaceae</taxon>
        <taxon>Pseudonocardia</taxon>
    </lineage>
</organism>
<evidence type="ECO:0000256" key="6">
    <source>
        <dbReference type="ARBA" id="ARBA00023033"/>
    </source>
</evidence>
<protein>
    <submittedName>
        <fullName evidence="7">Cytochrome P450</fullName>
    </submittedName>
</protein>
<keyword evidence="8" id="KW-1185">Reference proteome</keyword>
<dbReference type="Pfam" id="PF00067">
    <property type="entry name" value="p450"/>
    <property type="match status" value="1"/>
</dbReference>
<dbReference type="PRINTS" id="PR00359">
    <property type="entry name" value="BP450"/>
</dbReference>
<keyword evidence="5" id="KW-0408">Iron</keyword>
<gene>
    <name evidence="7" type="ORF">SAMN05216207_100173</name>
</gene>
<dbReference type="RefSeq" id="WP_093335454.1">
    <property type="nucleotide sequence ID" value="NZ_FOUY01000001.1"/>
</dbReference>
<dbReference type="InterPro" id="IPR001128">
    <property type="entry name" value="Cyt_P450"/>
</dbReference>
<dbReference type="Proteomes" id="UP000199614">
    <property type="component" value="Unassembled WGS sequence"/>
</dbReference>
<sequence length="432" mass="46884">MPDTTTIDLSDLDGFWAAPIRERAAAFAALREAPGIAWFEQPVTQVPDPGPGYYALTRYDEVVEASRTPGVFRSGPGATSVADMPPEFLEFFGSMINTDDPRHARLRRIVSRGFTPRRLAGLQESLERTASEIVDDLLAAGECEGVETISARLPLSTICEMMGIPQSHHRFVYDRTNVILGVGDPDYVPEGADMVTALLTAGGELAALMRELGEARRADPTDDVTSALVNAEIDGEGLTPDELASFFVLLVVAGNETTRNATSWGLQLLTEHPEQRAAWLADPEGVTPTAIEEIVRWSSPVIYMRRTLAEPVVLGGTELPAGAKTALFYWSANRDPDHFPRHGADGARVNASPEDFDVRRSPNPHLGFGGPGPHFCLGAHLARRQLITLFTELLRRAPRVATTGEPRRLRSMFINGITRLPVTADGGNGVLA</sequence>
<dbReference type="GO" id="GO:0005506">
    <property type="term" value="F:iron ion binding"/>
    <property type="evidence" value="ECO:0007669"/>
    <property type="project" value="InterPro"/>
</dbReference>
<evidence type="ECO:0000256" key="4">
    <source>
        <dbReference type="ARBA" id="ARBA00023002"/>
    </source>
</evidence>